<evidence type="ECO:0000256" key="1">
    <source>
        <dbReference type="SAM" id="SignalP"/>
    </source>
</evidence>
<sequence length="64" mass="6943">MLACLGTSSQVLFLIKALNSLVIALYHSGLDRASSGVFGMGEIVEVERLKCNIRQNGFPKSDPF</sequence>
<keyword evidence="1" id="KW-0732">Signal</keyword>
<organism evidence="2 3">
    <name type="scientific">Helianthus annuus</name>
    <name type="common">Common sunflower</name>
    <dbReference type="NCBI Taxonomy" id="4232"/>
    <lineage>
        <taxon>Eukaryota</taxon>
        <taxon>Viridiplantae</taxon>
        <taxon>Streptophyta</taxon>
        <taxon>Embryophyta</taxon>
        <taxon>Tracheophyta</taxon>
        <taxon>Spermatophyta</taxon>
        <taxon>Magnoliopsida</taxon>
        <taxon>eudicotyledons</taxon>
        <taxon>Gunneridae</taxon>
        <taxon>Pentapetalae</taxon>
        <taxon>asterids</taxon>
        <taxon>campanulids</taxon>
        <taxon>Asterales</taxon>
        <taxon>Asteraceae</taxon>
        <taxon>Asteroideae</taxon>
        <taxon>Heliantheae alliance</taxon>
        <taxon>Heliantheae</taxon>
        <taxon>Helianthus</taxon>
    </lineage>
</organism>
<reference evidence="2" key="1">
    <citation type="journal article" date="2017" name="Nature">
        <title>The sunflower genome provides insights into oil metabolism, flowering and Asterid evolution.</title>
        <authorList>
            <person name="Badouin H."/>
            <person name="Gouzy J."/>
            <person name="Grassa C.J."/>
            <person name="Murat F."/>
            <person name="Staton S.E."/>
            <person name="Cottret L."/>
            <person name="Lelandais-Briere C."/>
            <person name="Owens G.L."/>
            <person name="Carrere S."/>
            <person name="Mayjonade B."/>
            <person name="Legrand L."/>
            <person name="Gill N."/>
            <person name="Kane N.C."/>
            <person name="Bowers J.E."/>
            <person name="Hubner S."/>
            <person name="Bellec A."/>
            <person name="Berard A."/>
            <person name="Berges H."/>
            <person name="Blanchet N."/>
            <person name="Boniface M.C."/>
            <person name="Brunel D."/>
            <person name="Catrice O."/>
            <person name="Chaidir N."/>
            <person name="Claudel C."/>
            <person name="Donnadieu C."/>
            <person name="Faraut T."/>
            <person name="Fievet G."/>
            <person name="Helmstetter N."/>
            <person name="King M."/>
            <person name="Knapp S.J."/>
            <person name="Lai Z."/>
            <person name="Le Paslier M.C."/>
            <person name="Lippi Y."/>
            <person name="Lorenzon L."/>
            <person name="Mandel J.R."/>
            <person name="Marage G."/>
            <person name="Marchand G."/>
            <person name="Marquand E."/>
            <person name="Bret-Mestries E."/>
            <person name="Morien E."/>
            <person name="Nambeesan S."/>
            <person name="Nguyen T."/>
            <person name="Pegot-Espagnet P."/>
            <person name="Pouilly N."/>
            <person name="Raftis F."/>
            <person name="Sallet E."/>
            <person name="Schiex T."/>
            <person name="Thomas J."/>
            <person name="Vandecasteele C."/>
            <person name="Vares D."/>
            <person name="Vear F."/>
            <person name="Vautrin S."/>
            <person name="Crespi M."/>
            <person name="Mangin B."/>
            <person name="Burke J.M."/>
            <person name="Salse J."/>
            <person name="Munos S."/>
            <person name="Vincourt P."/>
            <person name="Rieseberg L.H."/>
            <person name="Langlade N.B."/>
        </authorList>
    </citation>
    <scope>NUCLEOTIDE SEQUENCE</scope>
    <source>
        <tissue evidence="2">Leaves</tissue>
    </source>
</reference>
<proteinExistence type="predicted"/>
<dbReference type="AlphaFoldDB" id="A0A9K3EN66"/>
<protein>
    <submittedName>
        <fullName evidence="2">Uncharacterized protein</fullName>
    </submittedName>
</protein>
<dbReference type="Gramene" id="mRNA:HanXRQr2_Chr12g0526731">
    <property type="protein sequence ID" value="CDS:HanXRQr2_Chr12g0526731.1"/>
    <property type="gene ID" value="HanXRQr2_Chr12g0526731"/>
</dbReference>
<name>A0A9K3EN66_HELAN</name>
<accession>A0A9K3EN66</accession>
<evidence type="ECO:0000313" key="2">
    <source>
        <dbReference type="EMBL" id="KAF5776662.1"/>
    </source>
</evidence>
<evidence type="ECO:0000313" key="3">
    <source>
        <dbReference type="Proteomes" id="UP000215914"/>
    </source>
</evidence>
<feature type="signal peptide" evidence="1">
    <location>
        <begin position="1"/>
        <end position="24"/>
    </location>
</feature>
<dbReference type="EMBL" id="MNCJ02000327">
    <property type="protein sequence ID" value="KAF5776662.1"/>
    <property type="molecule type" value="Genomic_DNA"/>
</dbReference>
<comment type="caution">
    <text evidence="2">The sequence shown here is derived from an EMBL/GenBank/DDBJ whole genome shotgun (WGS) entry which is preliminary data.</text>
</comment>
<feature type="chain" id="PRO_5039942618" evidence="1">
    <location>
        <begin position="25"/>
        <end position="64"/>
    </location>
</feature>
<gene>
    <name evidence="2" type="ORF">HanXRQr2_Chr12g0526731</name>
</gene>
<dbReference type="Proteomes" id="UP000215914">
    <property type="component" value="Unassembled WGS sequence"/>
</dbReference>
<reference evidence="2" key="2">
    <citation type="submission" date="2020-06" db="EMBL/GenBank/DDBJ databases">
        <title>Helianthus annuus Genome sequencing and assembly Release 2.</title>
        <authorList>
            <person name="Gouzy J."/>
            <person name="Langlade N."/>
            <person name="Munos S."/>
        </authorList>
    </citation>
    <scope>NUCLEOTIDE SEQUENCE</scope>
    <source>
        <tissue evidence="2">Leaves</tissue>
    </source>
</reference>
<keyword evidence="3" id="KW-1185">Reference proteome</keyword>